<accession>A0ABW2DR01</accession>
<sequence>MMKTIAVLTDFSDEARHATTYAIELAQALEAKLVFVHAGQLNASTMGTSVTASGLAWSDPNIYNPATVEMDEERLRDEERRLNDIVSEVRRSVAPDQLVEAVFLRGVGTDVILDYLEQNPVGLVVMGTKGAQSSLDRWIGTNTGYIMDKAPCPVLAVPRHSNYTGLKKIVFAADPHHEVQWHIEELTTIANTFGAEVTVLYVQEHEGEQKDEDRWLVFSQKMELQAPTFKFARIFSGDLARSIEEYAQSKNADMLIVAKQHRSYLENLFHTSTTERLAHDSVLPLLSLPAVEEGKARPDSIFTR</sequence>
<reference evidence="4" key="1">
    <citation type="journal article" date="2019" name="Int. J. Syst. Evol. Microbiol.">
        <title>The Global Catalogue of Microorganisms (GCM) 10K type strain sequencing project: providing services to taxonomists for standard genome sequencing and annotation.</title>
        <authorList>
            <consortium name="The Broad Institute Genomics Platform"/>
            <consortium name="The Broad Institute Genome Sequencing Center for Infectious Disease"/>
            <person name="Wu L."/>
            <person name="Ma J."/>
        </authorList>
    </citation>
    <scope>NUCLEOTIDE SEQUENCE [LARGE SCALE GENOMIC DNA]</scope>
    <source>
        <strain evidence="4">CGMCC 4.7393</strain>
    </source>
</reference>
<dbReference type="Gene3D" id="3.40.50.620">
    <property type="entry name" value="HUPs"/>
    <property type="match status" value="2"/>
</dbReference>
<protein>
    <submittedName>
        <fullName evidence="3">Universal stress protein</fullName>
    </submittedName>
</protein>
<dbReference type="PANTHER" id="PTHR46268">
    <property type="entry name" value="STRESS RESPONSE PROTEIN NHAX"/>
    <property type="match status" value="1"/>
</dbReference>
<evidence type="ECO:0000256" key="1">
    <source>
        <dbReference type="ARBA" id="ARBA00008791"/>
    </source>
</evidence>
<proteinExistence type="inferred from homology"/>
<feature type="domain" description="UspA" evidence="2">
    <location>
        <begin position="1"/>
        <end position="158"/>
    </location>
</feature>
<gene>
    <name evidence="3" type="ORF">ACFQHR_13975</name>
</gene>
<comment type="similarity">
    <text evidence="1">Belongs to the universal stress protein A family.</text>
</comment>
<feature type="domain" description="UspA" evidence="2">
    <location>
        <begin position="167"/>
        <end position="286"/>
    </location>
</feature>
<dbReference type="InterPro" id="IPR006015">
    <property type="entry name" value="Universal_stress_UspA"/>
</dbReference>
<evidence type="ECO:0000313" key="3">
    <source>
        <dbReference type="EMBL" id="MFC6998739.1"/>
    </source>
</evidence>
<comment type="caution">
    <text evidence="3">The sequence shown here is derived from an EMBL/GenBank/DDBJ whole genome shotgun (WGS) entry which is preliminary data.</text>
</comment>
<dbReference type="CDD" id="cd00293">
    <property type="entry name" value="USP-like"/>
    <property type="match status" value="2"/>
</dbReference>
<dbReference type="PANTHER" id="PTHR46268:SF22">
    <property type="entry name" value="SENSOR PROTEIN KDPD-RELATED"/>
    <property type="match status" value="1"/>
</dbReference>
<evidence type="ECO:0000259" key="2">
    <source>
        <dbReference type="Pfam" id="PF00582"/>
    </source>
</evidence>
<dbReference type="PRINTS" id="PR01438">
    <property type="entry name" value="UNVRSLSTRESS"/>
</dbReference>
<dbReference type="InterPro" id="IPR006016">
    <property type="entry name" value="UspA"/>
</dbReference>
<dbReference type="Pfam" id="PF00582">
    <property type="entry name" value="Usp"/>
    <property type="match status" value="2"/>
</dbReference>
<keyword evidence="4" id="KW-1185">Reference proteome</keyword>
<dbReference type="Proteomes" id="UP001596405">
    <property type="component" value="Unassembled WGS sequence"/>
</dbReference>
<organism evidence="3 4">
    <name type="scientific">Rufibacter roseus</name>
    <dbReference type="NCBI Taxonomy" id="1567108"/>
    <lineage>
        <taxon>Bacteria</taxon>
        <taxon>Pseudomonadati</taxon>
        <taxon>Bacteroidota</taxon>
        <taxon>Cytophagia</taxon>
        <taxon>Cytophagales</taxon>
        <taxon>Hymenobacteraceae</taxon>
        <taxon>Rufibacter</taxon>
    </lineage>
</organism>
<evidence type="ECO:0000313" key="4">
    <source>
        <dbReference type="Proteomes" id="UP001596405"/>
    </source>
</evidence>
<dbReference type="SUPFAM" id="SSF52402">
    <property type="entry name" value="Adenine nucleotide alpha hydrolases-like"/>
    <property type="match status" value="2"/>
</dbReference>
<name>A0ABW2DR01_9BACT</name>
<dbReference type="InterPro" id="IPR014729">
    <property type="entry name" value="Rossmann-like_a/b/a_fold"/>
</dbReference>
<dbReference type="RefSeq" id="WP_161486756.1">
    <property type="nucleotide sequence ID" value="NZ_JBHSYQ010000006.1"/>
</dbReference>
<dbReference type="EMBL" id="JBHSYQ010000006">
    <property type="protein sequence ID" value="MFC6998739.1"/>
    <property type="molecule type" value="Genomic_DNA"/>
</dbReference>